<dbReference type="EMBL" id="JMSZ01000001">
    <property type="protein sequence ID" value="KDE41457.1"/>
    <property type="molecule type" value="Genomic_DNA"/>
</dbReference>
<dbReference type="InterPro" id="IPR007357">
    <property type="entry name" value="PhrB-like"/>
</dbReference>
<proteinExistence type="predicted"/>
<dbReference type="Pfam" id="PF04244">
    <property type="entry name" value="DPRP"/>
    <property type="match status" value="1"/>
</dbReference>
<dbReference type="Gene3D" id="3.40.50.620">
    <property type="entry name" value="HUPs"/>
    <property type="match status" value="1"/>
</dbReference>
<keyword evidence="1" id="KW-0456">Lyase</keyword>
<name>A0A063YB19_9GAMM</name>
<gene>
    <name evidence="1" type="ORF">ADINL_0137</name>
</gene>
<comment type="caution">
    <text evidence="1">The sequence shown here is derived from an EMBL/GenBank/DDBJ whole genome shotgun (WGS) entry which is preliminary data.</text>
</comment>
<keyword evidence="2" id="KW-1185">Reference proteome</keyword>
<evidence type="ECO:0000313" key="1">
    <source>
        <dbReference type="EMBL" id="KDE41457.1"/>
    </source>
</evidence>
<evidence type="ECO:0000313" key="2">
    <source>
        <dbReference type="Proteomes" id="UP000027318"/>
    </source>
</evidence>
<organism evidence="1 2">
    <name type="scientific">Nitrincola lacisaponensis</name>
    <dbReference type="NCBI Taxonomy" id="267850"/>
    <lineage>
        <taxon>Bacteria</taxon>
        <taxon>Pseudomonadati</taxon>
        <taxon>Pseudomonadota</taxon>
        <taxon>Gammaproteobacteria</taxon>
        <taxon>Oceanospirillales</taxon>
        <taxon>Oceanospirillaceae</taxon>
        <taxon>Nitrincola</taxon>
    </lineage>
</organism>
<sequence length="160" mass="18974">MELRLILGDQLNAAHSWFKQVDPEVIYLIAELRQETDYVVHHLQKVCAFFLAMQRFAEALQQAGHRVEYLTLDQTRDHADLTALLHHCIQQYSITRFSYQLPDEYRLDQQLVRFCDTVKDRLTVKAVDTEHFITPRDAWQHLPNHRMEFFIANSASSKRF</sequence>
<dbReference type="Proteomes" id="UP000027318">
    <property type="component" value="Unassembled WGS sequence"/>
</dbReference>
<dbReference type="AlphaFoldDB" id="A0A063YB19"/>
<protein>
    <submittedName>
        <fullName evidence="1">Protein related to deoxyribodipyrimidine photolyase</fullName>
    </submittedName>
</protein>
<dbReference type="PANTHER" id="PTHR38657">
    <property type="entry name" value="SLR1343 PROTEIN"/>
    <property type="match status" value="1"/>
</dbReference>
<dbReference type="STRING" id="267850.ADINL_0137"/>
<accession>A0A063YB19</accession>
<dbReference type="InterPro" id="IPR052551">
    <property type="entry name" value="UV-DNA_repair_photolyase"/>
</dbReference>
<dbReference type="PATRIC" id="fig|267850.7.peg.137"/>
<reference evidence="1 2" key="1">
    <citation type="journal article" date="2005" name="Int. J. Syst. Evol. Microbiol.">
        <title>Nitrincola lacisaponensis gen. nov., sp. nov., a novel alkaliphilic bacterium isolated from an alkaline, saline lake.</title>
        <authorList>
            <person name="Dimitriu P.A."/>
            <person name="Shukla S.K."/>
            <person name="Conradt J."/>
            <person name="Marquez M.C."/>
            <person name="Ventosa A."/>
            <person name="Maglia A."/>
            <person name="Peyton B.M."/>
            <person name="Pinkart H.C."/>
            <person name="Mormile M.R."/>
        </authorList>
    </citation>
    <scope>NUCLEOTIDE SEQUENCE [LARGE SCALE GENOMIC DNA]</scope>
    <source>
        <strain evidence="1 2">4CA</strain>
    </source>
</reference>
<dbReference type="PANTHER" id="PTHR38657:SF1">
    <property type="entry name" value="SLR1343 PROTEIN"/>
    <property type="match status" value="1"/>
</dbReference>
<dbReference type="GO" id="GO:0016829">
    <property type="term" value="F:lyase activity"/>
    <property type="evidence" value="ECO:0007669"/>
    <property type="project" value="UniProtKB-KW"/>
</dbReference>
<dbReference type="OrthoDB" id="5288100at2"/>
<dbReference type="InterPro" id="IPR014729">
    <property type="entry name" value="Rossmann-like_a/b/a_fold"/>
</dbReference>